<evidence type="ECO:0000256" key="5">
    <source>
        <dbReference type="ARBA" id="ARBA00022705"/>
    </source>
</evidence>
<dbReference type="EMBL" id="FQUS01000005">
    <property type="protein sequence ID" value="SHF04329.1"/>
    <property type="molecule type" value="Genomic_DNA"/>
</dbReference>
<protein>
    <recommendedName>
        <fullName evidence="2">DNA polymerase III subunit delta'</fullName>
        <ecNumber evidence="1">2.7.7.7</ecNumber>
    </recommendedName>
</protein>
<organism evidence="9 10">
    <name type="scientific">Fodinibius roseus</name>
    <dbReference type="NCBI Taxonomy" id="1194090"/>
    <lineage>
        <taxon>Bacteria</taxon>
        <taxon>Pseudomonadati</taxon>
        <taxon>Balneolota</taxon>
        <taxon>Balneolia</taxon>
        <taxon>Balneolales</taxon>
        <taxon>Balneolaceae</taxon>
        <taxon>Fodinibius</taxon>
    </lineage>
</organism>
<dbReference type="RefSeq" id="WP_073060733.1">
    <property type="nucleotide sequence ID" value="NZ_FQUS01000005.1"/>
</dbReference>
<proteinExistence type="predicted"/>
<evidence type="ECO:0000256" key="3">
    <source>
        <dbReference type="ARBA" id="ARBA00022679"/>
    </source>
</evidence>
<evidence type="ECO:0000256" key="7">
    <source>
        <dbReference type="ARBA" id="ARBA00049244"/>
    </source>
</evidence>
<dbReference type="InterPro" id="IPR050238">
    <property type="entry name" value="DNA_Rep/Repair_Clamp_Loader"/>
</dbReference>
<dbReference type="EC" id="2.7.7.7" evidence="1"/>
<evidence type="ECO:0000256" key="6">
    <source>
        <dbReference type="ARBA" id="ARBA00022932"/>
    </source>
</evidence>
<keyword evidence="4" id="KW-0548">Nucleotidyltransferase</keyword>
<dbReference type="PANTHER" id="PTHR11669">
    <property type="entry name" value="REPLICATION FACTOR C / DNA POLYMERASE III GAMMA-TAU SUBUNIT"/>
    <property type="match status" value="1"/>
</dbReference>
<dbReference type="Pfam" id="PF13177">
    <property type="entry name" value="DNA_pol3_delta2"/>
    <property type="match status" value="1"/>
</dbReference>
<dbReference type="Gene3D" id="1.20.272.10">
    <property type="match status" value="1"/>
</dbReference>
<keyword evidence="6" id="KW-0239">DNA-directed DNA polymerase</keyword>
<dbReference type="GO" id="GO:0009360">
    <property type="term" value="C:DNA polymerase III complex"/>
    <property type="evidence" value="ECO:0007669"/>
    <property type="project" value="InterPro"/>
</dbReference>
<dbReference type="PANTHER" id="PTHR11669:SF8">
    <property type="entry name" value="DNA POLYMERASE III SUBUNIT DELTA"/>
    <property type="match status" value="1"/>
</dbReference>
<reference evidence="9 10" key="1">
    <citation type="submission" date="2016-11" db="EMBL/GenBank/DDBJ databases">
        <authorList>
            <person name="Jaros S."/>
            <person name="Januszkiewicz K."/>
            <person name="Wedrychowicz H."/>
        </authorList>
    </citation>
    <scope>NUCLEOTIDE SEQUENCE [LARGE SCALE GENOMIC DNA]</scope>
    <source>
        <strain evidence="9 10">DSM 21986</strain>
    </source>
</reference>
<accession>A0A1M4YF17</accession>
<dbReference type="STRING" id="1194090.SAMN05443144_10547"/>
<evidence type="ECO:0000313" key="9">
    <source>
        <dbReference type="EMBL" id="SHF04329.1"/>
    </source>
</evidence>
<evidence type="ECO:0000313" key="10">
    <source>
        <dbReference type="Proteomes" id="UP000184041"/>
    </source>
</evidence>
<dbReference type="InterPro" id="IPR027417">
    <property type="entry name" value="P-loop_NTPase"/>
</dbReference>
<dbReference type="InterPro" id="IPR015199">
    <property type="entry name" value="DNA_pol_III_delta_C"/>
</dbReference>
<feature type="domain" description="DNA polymerase III delta subunit C-terminal" evidence="8">
    <location>
        <begin position="287"/>
        <end position="363"/>
    </location>
</feature>
<dbReference type="GO" id="GO:0006261">
    <property type="term" value="P:DNA-templated DNA replication"/>
    <property type="evidence" value="ECO:0007669"/>
    <property type="project" value="TreeGrafter"/>
</dbReference>
<name>A0A1M4YF17_9BACT</name>
<evidence type="ECO:0000259" key="8">
    <source>
        <dbReference type="Pfam" id="PF09115"/>
    </source>
</evidence>
<dbReference type="GO" id="GO:0003887">
    <property type="term" value="F:DNA-directed DNA polymerase activity"/>
    <property type="evidence" value="ECO:0007669"/>
    <property type="project" value="UniProtKB-KW"/>
</dbReference>
<keyword evidence="5" id="KW-0235">DNA replication</keyword>
<evidence type="ECO:0000256" key="2">
    <source>
        <dbReference type="ARBA" id="ARBA00014363"/>
    </source>
</evidence>
<dbReference type="Pfam" id="PF09115">
    <property type="entry name" value="DNApol3-delta_C"/>
    <property type="match status" value="1"/>
</dbReference>
<gene>
    <name evidence="9" type="ORF">SAMN05443144_10547</name>
</gene>
<dbReference type="AlphaFoldDB" id="A0A1M4YF17"/>
<keyword evidence="10" id="KW-1185">Reference proteome</keyword>
<dbReference type="GO" id="GO:0003677">
    <property type="term" value="F:DNA binding"/>
    <property type="evidence" value="ECO:0007669"/>
    <property type="project" value="InterPro"/>
</dbReference>
<sequence length="405" mass="46625">MSELNHLTFDFGDRRLVGQQFAREQIKRILKSERISHAYLFSGSPGTGKKAFALAFAELINGIDNLTGLGDQAFSKKSSWFTHPDIHVFLPVPTSAVRKNDVEMELRPRLEMLREDPYEIVDFSLRPSLTDDASSKNLQAFYPIDYFREHIRRAARLKPNEGRKNIIVLTDIEHMRKEAANAFLKLLEEPSKNLMFLLTTSHTEALLPTILSRCQHIPLSALKTKEIEQALIDYDGLSREDASYLARVSGGNYALTRFYEVDQLKSLRREIVDYLRASYIQDAVEITRMAQDWQSRENIEGQIAILNVLEVFLRDLLVYRATENKALITNADQLDVIRKFCDTLHEARLQSMIEEVNKCKPMIYQYVQGKIVFTVLALRFANLMRDLDLEIASDESYKHLPAFSD</sequence>
<evidence type="ECO:0000256" key="1">
    <source>
        <dbReference type="ARBA" id="ARBA00012417"/>
    </source>
</evidence>
<keyword evidence="3" id="KW-0808">Transferase</keyword>
<dbReference type="Gene3D" id="3.40.50.300">
    <property type="entry name" value="P-loop containing nucleotide triphosphate hydrolases"/>
    <property type="match status" value="1"/>
</dbReference>
<dbReference type="Proteomes" id="UP000184041">
    <property type="component" value="Unassembled WGS sequence"/>
</dbReference>
<comment type="catalytic activity">
    <reaction evidence="7">
        <text>DNA(n) + a 2'-deoxyribonucleoside 5'-triphosphate = DNA(n+1) + diphosphate</text>
        <dbReference type="Rhea" id="RHEA:22508"/>
        <dbReference type="Rhea" id="RHEA-COMP:17339"/>
        <dbReference type="Rhea" id="RHEA-COMP:17340"/>
        <dbReference type="ChEBI" id="CHEBI:33019"/>
        <dbReference type="ChEBI" id="CHEBI:61560"/>
        <dbReference type="ChEBI" id="CHEBI:173112"/>
        <dbReference type="EC" id="2.7.7.7"/>
    </reaction>
</comment>
<evidence type="ECO:0000256" key="4">
    <source>
        <dbReference type="ARBA" id="ARBA00022695"/>
    </source>
</evidence>
<dbReference type="SUPFAM" id="SSF52540">
    <property type="entry name" value="P-loop containing nucleoside triphosphate hydrolases"/>
    <property type="match status" value="1"/>
</dbReference>